<evidence type="ECO:0000313" key="3">
    <source>
        <dbReference type="Proteomes" id="UP001346149"/>
    </source>
</evidence>
<reference evidence="2 3" key="1">
    <citation type="journal article" date="2023" name="Hortic Res">
        <title>Pangenome of water caltrop reveals structural variations and asymmetric subgenome divergence after allopolyploidization.</title>
        <authorList>
            <person name="Zhang X."/>
            <person name="Chen Y."/>
            <person name="Wang L."/>
            <person name="Yuan Y."/>
            <person name="Fang M."/>
            <person name="Shi L."/>
            <person name="Lu R."/>
            <person name="Comes H.P."/>
            <person name="Ma Y."/>
            <person name="Chen Y."/>
            <person name="Huang G."/>
            <person name="Zhou Y."/>
            <person name="Zheng Z."/>
            <person name="Qiu Y."/>
        </authorList>
    </citation>
    <scope>NUCLEOTIDE SEQUENCE [LARGE SCALE GENOMIC DNA]</scope>
    <source>
        <strain evidence="2">F231</strain>
    </source>
</reference>
<dbReference type="Proteomes" id="UP001346149">
    <property type="component" value="Unassembled WGS sequence"/>
</dbReference>
<dbReference type="PANTHER" id="PTHR45089:SF43">
    <property type="entry name" value="DNAJ HEAT SHOCK N-TERMINAL DOMAIN-CONTAINING PROTEIN-RELATED"/>
    <property type="match status" value="1"/>
</dbReference>
<proteinExistence type="predicted"/>
<dbReference type="AlphaFoldDB" id="A0AAN7LI31"/>
<sequence length="149" mass="17213">MVEPIEIPDSEFHNFDVSKSFENFQVGQVWALYSDEDCLPKYYCQIVKVISSPQFKLHIGWVSFCVLPNGVTGWKTKDMPICCGIFKVKKGNPDIYTSTDSFSHCMKAACGKRSTFEIFPEKGDVWALYKNWNHMMDCYDLENCDHHFG</sequence>
<comment type="caution">
    <text evidence="2">The sequence shown here is derived from an EMBL/GenBank/DDBJ whole genome shotgun (WGS) entry which is preliminary data.</text>
</comment>
<dbReference type="Pfam" id="PF11926">
    <property type="entry name" value="DUF3444"/>
    <property type="match status" value="1"/>
</dbReference>
<accession>A0AAN7LI31</accession>
<gene>
    <name evidence="2" type="ORF">SAY86_007847</name>
</gene>
<evidence type="ECO:0000313" key="2">
    <source>
        <dbReference type="EMBL" id="KAK4783473.1"/>
    </source>
</evidence>
<name>A0AAN7LI31_TRANT</name>
<keyword evidence="3" id="KW-1185">Reference proteome</keyword>
<dbReference type="InterPro" id="IPR024593">
    <property type="entry name" value="DUF3444"/>
</dbReference>
<evidence type="ECO:0000259" key="1">
    <source>
        <dbReference type="Pfam" id="PF11926"/>
    </source>
</evidence>
<feature type="domain" description="DUF3444" evidence="1">
    <location>
        <begin position="4"/>
        <end position="137"/>
    </location>
</feature>
<dbReference type="EMBL" id="JAXQNO010000015">
    <property type="protein sequence ID" value="KAK4783473.1"/>
    <property type="molecule type" value="Genomic_DNA"/>
</dbReference>
<protein>
    <recommendedName>
        <fullName evidence="1">DUF3444 domain-containing protein</fullName>
    </recommendedName>
</protein>
<dbReference type="PANTHER" id="PTHR45089">
    <property type="entry name" value="DNAJ HEAT SHOCK AMINO-TERMINAL DOMAIN PROTEIN-RELATED"/>
    <property type="match status" value="1"/>
</dbReference>
<organism evidence="2 3">
    <name type="scientific">Trapa natans</name>
    <name type="common">Water chestnut</name>
    <dbReference type="NCBI Taxonomy" id="22666"/>
    <lineage>
        <taxon>Eukaryota</taxon>
        <taxon>Viridiplantae</taxon>
        <taxon>Streptophyta</taxon>
        <taxon>Embryophyta</taxon>
        <taxon>Tracheophyta</taxon>
        <taxon>Spermatophyta</taxon>
        <taxon>Magnoliopsida</taxon>
        <taxon>eudicotyledons</taxon>
        <taxon>Gunneridae</taxon>
        <taxon>Pentapetalae</taxon>
        <taxon>rosids</taxon>
        <taxon>malvids</taxon>
        <taxon>Myrtales</taxon>
        <taxon>Lythraceae</taxon>
        <taxon>Trapa</taxon>
    </lineage>
</organism>